<dbReference type="KEGG" id="egl:EGR_01034"/>
<dbReference type="Proteomes" id="UP000019149">
    <property type="component" value="Unassembled WGS sequence"/>
</dbReference>
<organism evidence="2 3">
    <name type="scientific">Echinococcus granulosus</name>
    <name type="common">Hydatid tapeworm</name>
    <dbReference type="NCBI Taxonomy" id="6210"/>
    <lineage>
        <taxon>Eukaryota</taxon>
        <taxon>Metazoa</taxon>
        <taxon>Spiralia</taxon>
        <taxon>Lophotrochozoa</taxon>
        <taxon>Platyhelminthes</taxon>
        <taxon>Cestoda</taxon>
        <taxon>Eucestoda</taxon>
        <taxon>Cyclophyllidea</taxon>
        <taxon>Taeniidae</taxon>
        <taxon>Echinococcus</taxon>
        <taxon>Echinococcus granulosus group</taxon>
    </lineage>
</organism>
<dbReference type="PANTHER" id="PTHR34258:SF1">
    <property type="entry name" value="ARMADILLO-LIKE HELICAL DOMAIN CONTAINING PROTEIN 1"/>
    <property type="match status" value="1"/>
</dbReference>
<dbReference type="GeneID" id="36336749"/>
<dbReference type="OMA" id="ETICECY"/>
<comment type="caution">
    <text evidence="2">The sequence shown here is derived from an EMBL/GenBank/DDBJ whole genome shotgun (WGS) entry which is preliminary data.</text>
</comment>
<dbReference type="CTD" id="36336749"/>
<dbReference type="InterPro" id="IPR016024">
    <property type="entry name" value="ARM-type_fold"/>
</dbReference>
<dbReference type="Gene3D" id="1.25.10.10">
    <property type="entry name" value="Leucine-rich Repeat Variant"/>
    <property type="match status" value="1"/>
</dbReference>
<dbReference type="OrthoDB" id="278163at2759"/>
<dbReference type="InterPro" id="IPR011989">
    <property type="entry name" value="ARM-like"/>
</dbReference>
<keyword evidence="3" id="KW-1185">Reference proteome</keyword>
<evidence type="ECO:0000313" key="3">
    <source>
        <dbReference type="Proteomes" id="UP000019149"/>
    </source>
</evidence>
<gene>
    <name evidence="2" type="ORF">EGR_01034</name>
</gene>
<dbReference type="Pfam" id="PF17741">
    <property type="entry name" value="DUF5578"/>
    <property type="match status" value="1"/>
</dbReference>
<dbReference type="SUPFAM" id="SSF48371">
    <property type="entry name" value="ARM repeat"/>
    <property type="match status" value="1"/>
</dbReference>
<accession>W6UT84</accession>
<evidence type="ECO:0008006" key="4">
    <source>
        <dbReference type="Google" id="ProtNLM"/>
    </source>
</evidence>
<protein>
    <recommendedName>
        <fullName evidence="4">Armadillo type fold</fullName>
    </recommendedName>
</protein>
<evidence type="ECO:0000313" key="2">
    <source>
        <dbReference type="EMBL" id="EUB63906.1"/>
    </source>
</evidence>
<name>W6UT84_ECHGR</name>
<dbReference type="AlphaFoldDB" id="W6UT84"/>
<feature type="region of interest" description="Disordered" evidence="1">
    <location>
        <begin position="374"/>
        <end position="473"/>
    </location>
</feature>
<feature type="compositionally biased region" description="Basic residues" evidence="1">
    <location>
        <begin position="426"/>
        <end position="438"/>
    </location>
</feature>
<dbReference type="EMBL" id="APAU02000004">
    <property type="protein sequence ID" value="EUB63906.1"/>
    <property type="molecule type" value="Genomic_DNA"/>
</dbReference>
<dbReference type="RefSeq" id="XP_024355102.1">
    <property type="nucleotide sequence ID" value="XM_024490283.1"/>
</dbReference>
<proteinExistence type="predicted"/>
<sequence>MAPMRQDSATFNMTCLLREWDRAPRERRRQLLQNFIDQHWNRSGPELELELAQMASLFLARICVWVKLTYMSGTCLTEQLQVLYIFLSAASSHNFLAEFLQNGGILCLQELCVLPGAKEVDKYWALRVLSCVANGGTRYKETICECYGIRAVAECMAKSRSERTQEAARDVLEQLAEGNPRFRDQVYKGLIAVLPCDSAKAQQLALQSIRILQATDCGKYRLLARLLLSLFGCVRVCSCGAPALNCRPSVPIGGGAVSRLAYIPGSIEARGERGRQCVLYGNLFAMHFCRHLLVLLLHCARPHIGNPVANRALIDRVNCIMESLHFSVQAAALELVRTLMECDIADDILKALVRLLHPQREIELGKLFNEATKSISDSSDEDDNDFSETVNENADDPKKPAGNDGVEEDEVGTMDDGRLIVARPIKTMRRRVGGRASRRVSSYTTSSRSSSQHRRSRHPRRGKDGSASSKASIDQTFGKTKDLDDDQAVLLPTPAFVQQASAAKCIGVLIEDSVDLTKRLLSLGALSGLLYAMGNLEYPDSQRHASLAVKMLCERYLPIREIVSQVMGQALYEEFFKNTDEFYLRMTPLQADLLVSSKAKFAGIDEISLEKEA</sequence>
<feature type="compositionally biased region" description="Basic residues" evidence="1">
    <location>
        <begin position="451"/>
        <end position="461"/>
    </location>
</feature>
<dbReference type="PANTHER" id="PTHR34258">
    <property type="entry name" value="ARMADILLO-LIKE HELICAL DOMAIN CONTAINING PROTEIN 1"/>
    <property type="match status" value="1"/>
</dbReference>
<reference evidence="2 3" key="1">
    <citation type="journal article" date="2013" name="Nat. Genet.">
        <title>The genome of the hydatid tapeworm Echinococcus granulosus.</title>
        <authorList>
            <person name="Zheng H."/>
            <person name="Zhang W."/>
            <person name="Zhang L."/>
            <person name="Zhang Z."/>
            <person name="Li J."/>
            <person name="Lu G."/>
            <person name="Zhu Y."/>
            <person name="Wang Y."/>
            <person name="Huang Y."/>
            <person name="Liu J."/>
            <person name="Kang H."/>
            <person name="Chen J."/>
            <person name="Wang L."/>
            <person name="Chen A."/>
            <person name="Yu S."/>
            <person name="Gao Z."/>
            <person name="Jin L."/>
            <person name="Gu W."/>
            <person name="Wang Z."/>
            <person name="Zhao L."/>
            <person name="Shi B."/>
            <person name="Wen H."/>
            <person name="Lin R."/>
            <person name="Jones M.K."/>
            <person name="Brejova B."/>
            <person name="Vinar T."/>
            <person name="Zhao G."/>
            <person name="McManus D.P."/>
            <person name="Chen Z."/>
            <person name="Zhou Y."/>
            <person name="Wang S."/>
        </authorList>
    </citation>
    <scope>NUCLEOTIDE SEQUENCE [LARGE SCALE GENOMIC DNA]</scope>
</reference>
<dbReference type="InterPro" id="IPR041090">
    <property type="entry name" value="DUF5578"/>
</dbReference>
<evidence type="ECO:0000256" key="1">
    <source>
        <dbReference type="SAM" id="MobiDB-lite"/>
    </source>
</evidence>
<feature type="compositionally biased region" description="Low complexity" evidence="1">
    <location>
        <begin position="439"/>
        <end position="450"/>
    </location>
</feature>